<organism evidence="1 2">
    <name type="scientific">Asticcacaulis excentricus</name>
    <dbReference type="NCBI Taxonomy" id="78587"/>
    <lineage>
        <taxon>Bacteria</taxon>
        <taxon>Pseudomonadati</taxon>
        <taxon>Pseudomonadota</taxon>
        <taxon>Alphaproteobacteria</taxon>
        <taxon>Caulobacterales</taxon>
        <taxon>Caulobacteraceae</taxon>
        <taxon>Asticcacaulis</taxon>
    </lineage>
</organism>
<proteinExistence type="predicted"/>
<evidence type="ECO:0000313" key="2">
    <source>
        <dbReference type="Proteomes" id="UP000278756"/>
    </source>
</evidence>
<accession>A0A3G9G423</accession>
<dbReference type="AlphaFoldDB" id="A0A3G9G423"/>
<gene>
    <name evidence="1" type="ORF">EM6_0375</name>
</gene>
<protein>
    <submittedName>
        <fullName evidence="1">Uncharacterized protein</fullName>
    </submittedName>
</protein>
<evidence type="ECO:0000313" key="1">
    <source>
        <dbReference type="EMBL" id="BBF79803.1"/>
    </source>
</evidence>
<reference evidence="2" key="1">
    <citation type="journal article" date="2017" name="Biotechnol. Biofuels">
        <title>Evaluation of environmental bacterial communities as a factor affecting the growth of duckweed Lemna minor.</title>
        <authorList>
            <person name="Ishizawa H."/>
            <person name="Kuroda M."/>
            <person name="Morikawa M."/>
            <person name="Ike M."/>
        </authorList>
    </citation>
    <scope>NUCLEOTIDE SEQUENCE [LARGE SCALE GENOMIC DNA]</scope>
    <source>
        <strain evidence="2">M6</strain>
    </source>
</reference>
<dbReference type="Proteomes" id="UP000278756">
    <property type="component" value="Chromosome 1"/>
</dbReference>
<dbReference type="EMBL" id="AP018827">
    <property type="protein sequence ID" value="BBF79803.1"/>
    <property type="molecule type" value="Genomic_DNA"/>
</dbReference>
<reference evidence="2" key="2">
    <citation type="journal article" date="2017" name="Plant Physiol. Biochem.">
        <title>Differential oxidative and antioxidative response of duckweed Lemna minor toward plant growth promoting/inhibiting bacteria.</title>
        <authorList>
            <person name="Ishizawa H."/>
            <person name="Kuroda M."/>
            <person name="Morikawa M."/>
            <person name="Ike M."/>
        </authorList>
    </citation>
    <scope>NUCLEOTIDE SEQUENCE [LARGE SCALE GENOMIC DNA]</scope>
    <source>
        <strain evidence="2">M6</strain>
    </source>
</reference>
<sequence>MAAHQSAICQLAEFGGTQVLLLLINGTPVEAHARRRGLYQRKLSRLTQSGKAIAPVNFNRLITAAGGIDRPVGGTARAPEFNALYAALPPVPQAPDPCPADFDQRSAAERSVIRQALRAPDNSRYLPCFVEDTQTVRLPFSDDPFFTAWAFERDAQGHFLALTLPGVRAIWALEA</sequence>
<name>A0A3G9G423_9CAUL</name>